<dbReference type="EMBL" id="CAJZBQ010000043">
    <property type="protein sequence ID" value="CAG9327266.1"/>
    <property type="molecule type" value="Genomic_DNA"/>
</dbReference>
<evidence type="ECO:0000313" key="2">
    <source>
        <dbReference type="EMBL" id="CAG9327266.1"/>
    </source>
</evidence>
<reference evidence="2" key="1">
    <citation type="submission" date="2021-09" db="EMBL/GenBank/DDBJ databases">
        <authorList>
            <consortium name="AG Swart"/>
            <person name="Singh M."/>
            <person name="Singh A."/>
            <person name="Seah K."/>
            <person name="Emmerich C."/>
        </authorList>
    </citation>
    <scope>NUCLEOTIDE SEQUENCE</scope>
    <source>
        <strain evidence="2">ATCC30299</strain>
    </source>
</reference>
<dbReference type="AlphaFoldDB" id="A0AAU9JLT8"/>
<keyword evidence="1" id="KW-0472">Membrane</keyword>
<organism evidence="2 3">
    <name type="scientific">Blepharisma stoltei</name>
    <dbReference type="NCBI Taxonomy" id="1481888"/>
    <lineage>
        <taxon>Eukaryota</taxon>
        <taxon>Sar</taxon>
        <taxon>Alveolata</taxon>
        <taxon>Ciliophora</taxon>
        <taxon>Postciliodesmatophora</taxon>
        <taxon>Heterotrichea</taxon>
        <taxon>Heterotrichida</taxon>
        <taxon>Blepharismidae</taxon>
        <taxon>Blepharisma</taxon>
    </lineage>
</organism>
<feature type="transmembrane region" description="Helical" evidence="1">
    <location>
        <begin position="92"/>
        <end position="111"/>
    </location>
</feature>
<accession>A0AAU9JLT8</accession>
<gene>
    <name evidence="2" type="ORF">BSTOLATCC_MIC43306</name>
</gene>
<evidence type="ECO:0000256" key="1">
    <source>
        <dbReference type="SAM" id="Phobius"/>
    </source>
</evidence>
<name>A0AAU9JLT8_9CILI</name>
<feature type="transmembrane region" description="Helical" evidence="1">
    <location>
        <begin position="21"/>
        <end position="42"/>
    </location>
</feature>
<feature type="transmembrane region" description="Helical" evidence="1">
    <location>
        <begin position="48"/>
        <end position="68"/>
    </location>
</feature>
<keyword evidence="3" id="KW-1185">Reference proteome</keyword>
<keyword evidence="1" id="KW-0812">Transmembrane</keyword>
<keyword evidence="1" id="KW-1133">Transmembrane helix</keyword>
<comment type="caution">
    <text evidence="2">The sequence shown here is derived from an EMBL/GenBank/DDBJ whole genome shotgun (WGS) entry which is preliminary data.</text>
</comment>
<protein>
    <submittedName>
        <fullName evidence="2">Uncharacterized protein</fullName>
    </submittedName>
</protein>
<dbReference type="Proteomes" id="UP001162131">
    <property type="component" value="Unassembled WGS sequence"/>
</dbReference>
<feature type="transmembrane region" description="Helical" evidence="1">
    <location>
        <begin position="123"/>
        <end position="144"/>
    </location>
</feature>
<evidence type="ECO:0000313" key="3">
    <source>
        <dbReference type="Proteomes" id="UP001162131"/>
    </source>
</evidence>
<proteinExistence type="predicted"/>
<sequence length="218" mass="25225">MVRLPPTLYCCCSRVLSGTKFISVLDVIASIFLGFMLSMQVIRTVKNFLFYYDLFLTLTFLFMSYYSLRAYGSLKLIIPDWSIVKKYYKAKIIRILCWIVEWGIVAIWWVLEEPEMTPLYLYSILNAIGVLIDMYFCYVIYSCYKLGVQGDLRNEMVQVTGSQRVMPTYNEVQAIGIDNAQDAFSQSPAKEVIAYPQDNLKVIDLNSIPIHDFTKVDQ</sequence>